<dbReference type="InterPro" id="IPR036465">
    <property type="entry name" value="vWFA_dom_sf"/>
</dbReference>
<dbReference type="SUPFAM" id="SSF140864">
    <property type="entry name" value="TROVE domain-like"/>
    <property type="match status" value="1"/>
</dbReference>
<keyword evidence="5" id="KW-0694">RNA-binding</keyword>
<protein>
    <submittedName>
        <fullName evidence="9 10">TROVE domain-containing protein</fullName>
    </submittedName>
</protein>
<evidence type="ECO:0000313" key="9">
    <source>
        <dbReference type="WBParaSite" id="TMUE_1000002819.1"/>
    </source>
</evidence>
<dbReference type="Proteomes" id="UP000046395">
    <property type="component" value="Unassembled WGS sequence"/>
</dbReference>
<dbReference type="InterPro" id="IPR040322">
    <property type="entry name" value="TROVE2"/>
</dbReference>
<evidence type="ECO:0000256" key="3">
    <source>
        <dbReference type="ARBA" id="ARBA00022490"/>
    </source>
</evidence>
<reference evidence="8" key="1">
    <citation type="submission" date="2013-11" db="EMBL/GenBank/DDBJ databases">
        <authorList>
            <person name="Aslett M."/>
        </authorList>
    </citation>
    <scope>NUCLEOTIDE SEQUENCE [LARGE SCALE GENOMIC DNA]</scope>
    <source>
        <strain evidence="8">Edinburgh</strain>
    </source>
</reference>
<dbReference type="STRING" id="70415.A0A5S6Q6K0"/>
<evidence type="ECO:0000313" key="8">
    <source>
        <dbReference type="Proteomes" id="UP000046395"/>
    </source>
</evidence>
<dbReference type="WBParaSite" id="TMUE_1000002819.1">
    <property type="protein sequence ID" value="TMUE_1000002819.1"/>
    <property type="gene ID" value="WBGene00294310"/>
</dbReference>
<keyword evidence="4" id="KW-0479">Metal-binding</keyword>
<dbReference type="GO" id="GO:0003723">
    <property type="term" value="F:RNA binding"/>
    <property type="evidence" value="ECO:0007669"/>
    <property type="project" value="UniProtKB-KW"/>
</dbReference>
<dbReference type="InterPro" id="IPR008858">
    <property type="entry name" value="TROVE_dom"/>
</dbReference>
<sequence>MAERIDVRVEVIAESVGSCDNENAPQSTSWPGIITPISKYIPEELQDADGQMQMADESQVQNDAGGYVFRISDINLIRRFLILGCEGGTYYVCEKDLKETNAEHLIEIIDRGDGMMVLNEALEISESGRAPKQGPAIYCLALCARYATKQLEPSKRSELQRKAYEYLPRICRIPTHLFEFVSLCETLNEGSTGWGRSHRTAVTRWYLDKDPHQLAYLVTKYGKRCGWKHLDVLRLAHPKTTSEQADHNDIFLYAKSGFDAVVERRRKLSAAAGCEGSSMEELCQSSKAIALLQAVHQLKQCKDDAIAAELIKKHRLVREHVPTSLLHSPLVWAALLEEMPFTAMLRCLNRLTIVGVLSENSEATADVVAKLRNIEHLRKSRVHPMALLIAHATYKHGMSYRGNLTWNPVESIVQALEESFYNSFAIVEPTGKRFCIALDISGSMSACLSGSSLSAAHASTAMCLIHFRTEPECSLICFSVNVDEVDMASVRGYSELWDKVSDFEMSETDCALPMLWAAANNRLFDVFVIYTDNETWFGHVHPHVALQYYRKKTGIEDAKLIVVGMTASICTIADPNDPYMLDVVGFDPSVPEIMNQFILGKI</sequence>
<keyword evidence="6" id="KW-0687">Ribonucleoprotein</keyword>
<dbReference type="GO" id="GO:1990904">
    <property type="term" value="C:ribonucleoprotein complex"/>
    <property type="evidence" value="ECO:0007669"/>
    <property type="project" value="UniProtKB-KW"/>
</dbReference>
<dbReference type="WBParaSite" id="TMUE_1000002819.2">
    <property type="protein sequence ID" value="TMUE_1000002819.2"/>
    <property type="gene ID" value="WBGene00294310"/>
</dbReference>
<keyword evidence="3" id="KW-0963">Cytoplasm</keyword>
<dbReference type="AlphaFoldDB" id="A0A5S6Q6K0"/>
<dbReference type="SUPFAM" id="SSF53300">
    <property type="entry name" value="vWA-like"/>
    <property type="match status" value="1"/>
</dbReference>
<organism evidence="8 9">
    <name type="scientific">Trichuris muris</name>
    <name type="common">Mouse whipworm</name>
    <dbReference type="NCBI Taxonomy" id="70415"/>
    <lineage>
        <taxon>Eukaryota</taxon>
        <taxon>Metazoa</taxon>
        <taxon>Ecdysozoa</taxon>
        <taxon>Nematoda</taxon>
        <taxon>Enoplea</taxon>
        <taxon>Dorylaimia</taxon>
        <taxon>Trichinellida</taxon>
        <taxon>Trichuridae</taxon>
        <taxon>Trichuris</taxon>
    </lineage>
</organism>
<comment type="similarity">
    <text evidence="2">Belongs to the Ro 60 kDa family.</text>
</comment>
<evidence type="ECO:0000259" key="7">
    <source>
        <dbReference type="PROSITE" id="PS50988"/>
    </source>
</evidence>
<dbReference type="PANTHER" id="PTHR14202">
    <property type="entry name" value="60 KDA RIBONUCLEOPROTEIN SSA/RO"/>
    <property type="match status" value="1"/>
</dbReference>
<reference evidence="9" key="3">
    <citation type="submission" date="2019-12" db="UniProtKB">
        <authorList>
            <consortium name="WormBaseParasite"/>
        </authorList>
    </citation>
    <scope>IDENTIFICATION</scope>
</reference>
<dbReference type="PROSITE" id="PS50988">
    <property type="entry name" value="TROVE"/>
    <property type="match status" value="1"/>
</dbReference>
<dbReference type="Pfam" id="PF05731">
    <property type="entry name" value="TROVE"/>
    <property type="match status" value="1"/>
</dbReference>
<dbReference type="GO" id="GO:0046872">
    <property type="term" value="F:metal ion binding"/>
    <property type="evidence" value="ECO:0007669"/>
    <property type="project" value="UniProtKB-KW"/>
</dbReference>
<dbReference type="GO" id="GO:0005737">
    <property type="term" value="C:cytoplasm"/>
    <property type="evidence" value="ECO:0007669"/>
    <property type="project" value="UniProtKB-SubCell"/>
</dbReference>
<comment type="subcellular location">
    <subcellularLocation>
        <location evidence="1">Cytoplasm</location>
    </subcellularLocation>
</comment>
<accession>A0A5S6Q6K0</accession>
<dbReference type="Pfam" id="PF25045">
    <property type="entry name" value="vWA_Ro60"/>
    <property type="match status" value="1"/>
</dbReference>
<keyword evidence="8" id="KW-1185">Reference proteome</keyword>
<dbReference type="PANTHER" id="PTHR14202:SF0">
    <property type="entry name" value="RNA-BINDING PROTEIN RO60"/>
    <property type="match status" value="1"/>
</dbReference>
<dbReference type="Gene3D" id="3.40.50.410">
    <property type="entry name" value="von Willebrand factor, type A domain"/>
    <property type="match status" value="2"/>
</dbReference>
<evidence type="ECO:0000256" key="1">
    <source>
        <dbReference type="ARBA" id="ARBA00004496"/>
    </source>
</evidence>
<evidence type="ECO:0000313" key="10">
    <source>
        <dbReference type="WBParaSite" id="TMUE_1000002819.2"/>
    </source>
</evidence>
<feature type="domain" description="TROVE" evidence="7">
    <location>
        <begin position="60"/>
        <end position="432"/>
    </location>
</feature>
<evidence type="ECO:0000256" key="4">
    <source>
        <dbReference type="ARBA" id="ARBA00022723"/>
    </source>
</evidence>
<proteinExistence type="inferred from homology"/>
<evidence type="ECO:0000256" key="6">
    <source>
        <dbReference type="ARBA" id="ARBA00023274"/>
    </source>
</evidence>
<reference evidence="8" key="2">
    <citation type="submission" date="2014-03" db="EMBL/GenBank/DDBJ databases">
        <title>The whipworm genome and dual-species transcriptomics of an intimate host-pathogen interaction.</title>
        <authorList>
            <person name="Foth B.J."/>
            <person name="Tsai I.J."/>
            <person name="Reid A.J."/>
            <person name="Bancroft A.J."/>
            <person name="Nichol S."/>
            <person name="Tracey A."/>
            <person name="Holroyd N."/>
            <person name="Cotton J.A."/>
            <person name="Stanley E.J."/>
            <person name="Zarowiecki M."/>
            <person name="Liu J.Z."/>
            <person name="Huckvale T."/>
            <person name="Cooper P.J."/>
            <person name="Grencis R.K."/>
            <person name="Berriman M."/>
        </authorList>
    </citation>
    <scope>NUCLEOTIDE SEQUENCE [LARGE SCALE GENOMIC DNA]</scope>
    <source>
        <strain evidence="8">Edinburgh</strain>
    </source>
</reference>
<evidence type="ECO:0000256" key="5">
    <source>
        <dbReference type="ARBA" id="ARBA00022884"/>
    </source>
</evidence>
<name>A0A5S6Q6K0_TRIMR</name>
<dbReference type="InterPro" id="IPR037214">
    <property type="entry name" value="TROVE_dom_sf"/>
</dbReference>
<evidence type="ECO:0000256" key="2">
    <source>
        <dbReference type="ARBA" id="ARBA00007814"/>
    </source>
</evidence>
<dbReference type="InterPro" id="IPR056800">
    <property type="entry name" value="vWA_Ro60"/>
</dbReference>